<accession>A0A816ZC21</accession>
<dbReference type="AlphaFoldDB" id="A0A816ZC21"/>
<evidence type="ECO:0000256" key="1">
    <source>
        <dbReference type="SAM" id="MobiDB-lite"/>
    </source>
</evidence>
<feature type="non-terminal residue" evidence="2">
    <location>
        <position position="1"/>
    </location>
</feature>
<name>A0A816ZC21_9BILA</name>
<reference evidence="2" key="1">
    <citation type="submission" date="2021-02" db="EMBL/GenBank/DDBJ databases">
        <authorList>
            <person name="Nowell W R."/>
        </authorList>
    </citation>
    <scope>NUCLEOTIDE SEQUENCE</scope>
</reference>
<dbReference type="EMBL" id="CAJNRE010019699">
    <property type="protein sequence ID" value="CAF2205928.1"/>
    <property type="molecule type" value="Genomic_DNA"/>
</dbReference>
<comment type="caution">
    <text evidence="2">The sequence shown here is derived from an EMBL/GenBank/DDBJ whole genome shotgun (WGS) entry which is preliminary data.</text>
</comment>
<evidence type="ECO:0000313" key="3">
    <source>
        <dbReference type="EMBL" id="CAF4682221.1"/>
    </source>
</evidence>
<dbReference type="EMBL" id="CAJOBI010121848">
    <property type="protein sequence ID" value="CAF4682221.1"/>
    <property type="molecule type" value="Genomic_DNA"/>
</dbReference>
<sequence length="68" mass="7326">AAATTTTTLYMTSTAPFVSAPSSSSSPSSVSSSYQVAPQQHPNMATNNWYHYQHSQTPYGIQQYGPPQ</sequence>
<organism evidence="2 4">
    <name type="scientific">Rotaria magnacalcarata</name>
    <dbReference type="NCBI Taxonomy" id="392030"/>
    <lineage>
        <taxon>Eukaryota</taxon>
        <taxon>Metazoa</taxon>
        <taxon>Spiralia</taxon>
        <taxon>Gnathifera</taxon>
        <taxon>Rotifera</taxon>
        <taxon>Eurotatoria</taxon>
        <taxon>Bdelloidea</taxon>
        <taxon>Philodinida</taxon>
        <taxon>Philodinidae</taxon>
        <taxon>Rotaria</taxon>
    </lineage>
</organism>
<gene>
    <name evidence="2" type="ORF">MBJ925_LOCUS35620</name>
    <name evidence="3" type="ORF">SMN809_LOCUS42326</name>
</gene>
<proteinExistence type="predicted"/>
<protein>
    <submittedName>
        <fullName evidence="2">Uncharacterized protein</fullName>
    </submittedName>
</protein>
<evidence type="ECO:0000313" key="2">
    <source>
        <dbReference type="EMBL" id="CAF2205928.1"/>
    </source>
</evidence>
<dbReference type="Proteomes" id="UP000663824">
    <property type="component" value="Unassembled WGS sequence"/>
</dbReference>
<dbReference type="Proteomes" id="UP000676336">
    <property type="component" value="Unassembled WGS sequence"/>
</dbReference>
<feature type="compositionally biased region" description="Low complexity" evidence="1">
    <location>
        <begin position="16"/>
        <end position="33"/>
    </location>
</feature>
<feature type="region of interest" description="Disordered" evidence="1">
    <location>
        <begin position="16"/>
        <end position="39"/>
    </location>
</feature>
<evidence type="ECO:0000313" key="4">
    <source>
        <dbReference type="Proteomes" id="UP000663824"/>
    </source>
</evidence>